<evidence type="ECO:0000313" key="2">
    <source>
        <dbReference type="Proteomes" id="UP000515163"/>
    </source>
</evidence>
<gene>
    <name evidence="3" type="primary">LOC116298982</name>
</gene>
<dbReference type="RefSeq" id="XP_031563443.1">
    <property type="nucleotide sequence ID" value="XM_031707583.1"/>
</dbReference>
<dbReference type="InParanoid" id="A0A6P8I668"/>
<sequence>MTMMILIPVTILVVALHFPVTQAYHKDNGGDGITHHLNVVQDVCLERGSTNFNYLQYLLVGRHPQYPKKRSLVQFENLPLECPVHKIRWAKMYLYYEYAHKPSWHHVSRSPYTSRPIQVHLVKKAWAESQATSARRLNGINWSQPWLDLNNNDAEATPQDCATTIYTYRPRGFVEFDVTRAVRSWRKGTPNHGLLLWATDENLAGRGLRFWSNAHPDSKKHAFINVLCNY</sequence>
<dbReference type="Proteomes" id="UP000515163">
    <property type="component" value="Unplaced"/>
</dbReference>
<feature type="chain" id="PRO_5028388872" evidence="1">
    <location>
        <begin position="24"/>
        <end position="230"/>
    </location>
</feature>
<reference evidence="3" key="1">
    <citation type="submission" date="2025-08" db="UniProtKB">
        <authorList>
            <consortium name="RefSeq"/>
        </authorList>
    </citation>
    <scope>IDENTIFICATION</scope>
    <source>
        <tissue evidence="3">Tentacle</tissue>
    </source>
</reference>
<name>A0A6P8I668_ACTTE</name>
<dbReference type="OrthoDB" id="5946408at2759"/>
<keyword evidence="1" id="KW-0732">Signal</keyword>
<dbReference type="GeneID" id="116298982"/>
<dbReference type="AlphaFoldDB" id="A0A6P8I668"/>
<evidence type="ECO:0000313" key="3">
    <source>
        <dbReference type="RefSeq" id="XP_031563443.1"/>
    </source>
</evidence>
<keyword evidence="2" id="KW-1185">Reference proteome</keyword>
<dbReference type="NCBIfam" id="NF033679">
    <property type="entry name" value="DNRLRE_dom"/>
    <property type="match status" value="1"/>
</dbReference>
<dbReference type="KEGG" id="aten:116298982"/>
<organism evidence="2 3">
    <name type="scientific">Actinia tenebrosa</name>
    <name type="common">Australian red waratah sea anemone</name>
    <dbReference type="NCBI Taxonomy" id="6105"/>
    <lineage>
        <taxon>Eukaryota</taxon>
        <taxon>Metazoa</taxon>
        <taxon>Cnidaria</taxon>
        <taxon>Anthozoa</taxon>
        <taxon>Hexacorallia</taxon>
        <taxon>Actiniaria</taxon>
        <taxon>Actiniidae</taxon>
        <taxon>Actinia</taxon>
    </lineage>
</organism>
<feature type="signal peptide" evidence="1">
    <location>
        <begin position="1"/>
        <end position="23"/>
    </location>
</feature>
<evidence type="ECO:0000256" key="1">
    <source>
        <dbReference type="SAM" id="SignalP"/>
    </source>
</evidence>
<proteinExistence type="predicted"/>
<protein>
    <submittedName>
        <fullName evidence="3">Uncharacterized protein LOC116298982</fullName>
    </submittedName>
</protein>
<accession>A0A6P8I668</accession>